<dbReference type="AlphaFoldDB" id="A0A1M5AQI7"/>
<keyword evidence="7" id="KW-1185">Reference proteome</keyword>
<evidence type="ECO:0000256" key="4">
    <source>
        <dbReference type="RuleBase" id="RU004514"/>
    </source>
</evidence>
<gene>
    <name evidence="6" type="ORF">SAMN05443144_107141</name>
</gene>
<dbReference type="Gene3D" id="3.20.20.10">
    <property type="entry name" value="Alanine racemase"/>
    <property type="match status" value="1"/>
</dbReference>
<comment type="function">
    <text evidence="2">Pyridoxal 5'-phosphate (PLP)-binding protein, which is involved in PLP homeostasis.</text>
</comment>
<reference evidence="6 7" key="1">
    <citation type="submission" date="2016-11" db="EMBL/GenBank/DDBJ databases">
        <authorList>
            <person name="Jaros S."/>
            <person name="Januszkiewicz K."/>
            <person name="Wedrychowicz H."/>
        </authorList>
    </citation>
    <scope>NUCLEOTIDE SEQUENCE [LARGE SCALE GENOMIC DNA]</scope>
    <source>
        <strain evidence="6 7">DSM 21986</strain>
    </source>
</reference>
<dbReference type="InterPro" id="IPR029066">
    <property type="entry name" value="PLP-binding_barrel"/>
</dbReference>
<evidence type="ECO:0000313" key="7">
    <source>
        <dbReference type="Proteomes" id="UP000184041"/>
    </source>
</evidence>
<dbReference type="OrthoDB" id="9804072at2"/>
<dbReference type="HAMAP" id="MF_02087">
    <property type="entry name" value="PLP_homeostasis"/>
    <property type="match status" value="1"/>
</dbReference>
<dbReference type="PANTHER" id="PTHR10146:SF14">
    <property type="entry name" value="PYRIDOXAL PHOSPHATE HOMEOSTASIS PROTEIN"/>
    <property type="match status" value="1"/>
</dbReference>
<dbReference type="PIRSF" id="PIRSF004848">
    <property type="entry name" value="YBL036c_PLPDEIII"/>
    <property type="match status" value="1"/>
</dbReference>
<dbReference type="InterPro" id="IPR011078">
    <property type="entry name" value="PyrdxlP_homeostasis"/>
</dbReference>
<dbReference type="NCBIfam" id="TIGR00044">
    <property type="entry name" value="YggS family pyridoxal phosphate-dependent enzyme"/>
    <property type="match status" value="1"/>
</dbReference>
<sequence>MSEEICENIKKVTDRIAQACSRAGRHPEGVQLVAVSKLKPLQDIKTAFGCGQLHFGENRARELQDKMEAYDEDRVQWHMVGNLQTNKIKYMVERVNWIHSIEKKKYLREIEKRASRIDRVINTLVQINISGEDQKSGCTAGDVKEILEYAQGLQHVRVRGLMGMATFVDPDQAEQVRPQFQMLRRIRDEHRSYESGNVRLEHLSMGMTNDMEVAIEEGSTMVRVGRAIFGERNYE</sequence>
<dbReference type="GO" id="GO:0030170">
    <property type="term" value="F:pyridoxal phosphate binding"/>
    <property type="evidence" value="ECO:0007669"/>
    <property type="project" value="UniProtKB-UniRule"/>
</dbReference>
<comment type="similarity">
    <text evidence="2 4">Belongs to the pyridoxal phosphate-binding protein YggS/PROSC family.</text>
</comment>
<dbReference type="Proteomes" id="UP000184041">
    <property type="component" value="Unassembled WGS sequence"/>
</dbReference>
<feature type="domain" description="Alanine racemase N-terminal" evidence="5">
    <location>
        <begin position="15"/>
        <end position="232"/>
    </location>
</feature>
<dbReference type="PANTHER" id="PTHR10146">
    <property type="entry name" value="PROLINE SYNTHETASE CO-TRANSCRIBED BACTERIAL HOMOLOG PROTEIN"/>
    <property type="match status" value="1"/>
</dbReference>
<evidence type="ECO:0000313" key="6">
    <source>
        <dbReference type="EMBL" id="SHF32426.1"/>
    </source>
</evidence>
<feature type="modified residue" description="N6-(pyridoxal phosphate)lysine" evidence="2 3">
    <location>
        <position position="37"/>
    </location>
</feature>
<proteinExistence type="inferred from homology"/>
<evidence type="ECO:0000256" key="2">
    <source>
        <dbReference type="HAMAP-Rule" id="MF_02087"/>
    </source>
</evidence>
<protein>
    <recommendedName>
        <fullName evidence="2">Pyridoxal phosphate homeostasis protein</fullName>
        <shortName evidence="2">PLP homeostasis protein</shortName>
    </recommendedName>
</protein>
<name>A0A1M5AQI7_9BACT</name>
<evidence type="ECO:0000256" key="1">
    <source>
        <dbReference type="ARBA" id="ARBA00022898"/>
    </source>
</evidence>
<accession>A0A1M5AQI7</accession>
<dbReference type="STRING" id="1194090.SAMN05443144_107141"/>
<dbReference type="RefSeq" id="WP_073062182.1">
    <property type="nucleotide sequence ID" value="NZ_FQUS01000007.1"/>
</dbReference>
<dbReference type="Pfam" id="PF01168">
    <property type="entry name" value="Ala_racemase_N"/>
    <property type="match status" value="1"/>
</dbReference>
<evidence type="ECO:0000259" key="5">
    <source>
        <dbReference type="Pfam" id="PF01168"/>
    </source>
</evidence>
<dbReference type="EMBL" id="FQUS01000007">
    <property type="protein sequence ID" value="SHF32426.1"/>
    <property type="molecule type" value="Genomic_DNA"/>
</dbReference>
<dbReference type="InterPro" id="IPR001608">
    <property type="entry name" value="Ala_racemase_N"/>
</dbReference>
<keyword evidence="1 2" id="KW-0663">Pyridoxal phosphate</keyword>
<dbReference type="FunFam" id="3.20.20.10:FF:000018">
    <property type="entry name" value="Pyridoxal phosphate homeostasis protein"/>
    <property type="match status" value="1"/>
</dbReference>
<evidence type="ECO:0000256" key="3">
    <source>
        <dbReference type="PIRSR" id="PIRSR004848-1"/>
    </source>
</evidence>
<organism evidence="6 7">
    <name type="scientific">Fodinibius roseus</name>
    <dbReference type="NCBI Taxonomy" id="1194090"/>
    <lineage>
        <taxon>Bacteria</taxon>
        <taxon>Pseudomonadati</taxon>
        <taxon>Balneolota</taxon>
        <taxon>Balneolia</taxon>
        <taxon>Balneolales</taxon>
        <taxon>Balneolaceae</taxon>
        <taxon>Fodinibius</taxon>
    </lineage>
</organism>
<dbReference type="CDD" id="cd00635">
    <property type="entry name" value="PLPDE_III_YBL036c_like"/>
    <property type="match status" value="1"/>
</dbReference>
<comment type="cofactor">
    <cofactor evidence="3">
        <name>pyridoxal 5'-phosphate</name>
        <dbReference type="ChEBI" id="CHEBI:597326"/>
    </cofactor>
</comment>
<dbReference type="SUPFAM" id="SSF51419">
    <property type="entry name" value="PLP-binding barrel"/>
    <property type="match status" value="1"/>
</dbReference>